<dbReference type="Pfam" id="PF02492">
    <property type="entry name" value="cobW"/>
    <property type="match status" value="1"/>
</dbReference>
<evidence type="ECO:0000256" key="1">
    <source>
        <dbReference type="SAM" id="MobiDB-lite"/>
    </source>
</evidence>
<protein>
    <recommendedName>
        <fullName evidence="2">CobW/HypB/UreG nucleotide-binding domain-containing protein</fullName>
    </recommendedName>
</protein>
<dbReference type="EMBL" id="BAAASG010000007">
    <property type="protein sequence ID" value="GAA2489441.1"/>
    <property type="molecule type" value="Genomic_DNA"/>
</dbReference>
<dbReference type="PANTHER" id="PTHR43603">
    <property type="entry name" value="COBW DOMAIN-CONTAINING PROTEIN DDB_G0274527"/>
    <property type="match status" value="1"/>
</dbReference>
<feature type="region of interest" description="Disordered" evidence="1">
    <location>
        <begin position="52"/>
        <end position="80"/>
    </location>
</feature>
<evidence type="ECO:0000259" key="2">
    <source>
        <dbReference type="Pfam" id="PF02492"/>
    </source>
</evidence>
<feature type="domain" description="CobW/HypB/UreG nucleotide-binding" evidence="2">
    <location>
        <begin position="11"/>
        <end position="50"/>
    </location>
</feature>
<dbReference type="SUPFAM" id="SSF52540">
    <property type="entry name" value="P-loop containing nucleoside triphosphate hydrolases"/>
    <property type="match status" value="1"/>
</dbReference>
<dbReference type="Gene3D" id="3.40.50.300">
    <property type="entry name" value="P-loop containing nucleotide triphosphate hydrolases"/>
    <property type="match status" value="1"/>
</dbReference>
<evidence type="ECO:0000313" key="4">
    <source>
        <dbReference type="Proteomes" id="UP001501777"/>
    </source>
</evidence>
<sequence>MPYDVPYGRLPVTVVSGFLGAGKTTLLNHVLANRQGLRVAVIVNAMSEVKPAAGHTMRSHHRQAWPSSRRASTRSRSRRGRIKALKEQHNPDDMCLPWDLAALLQAAYPSKRSAPVGRRCRARL</sequence>
<name>A0ABN3LX33_STRLO</name>
<feature type="compositionally biased region" description="Basic residues" evidence="1">
    <location>
        <begin position="71"/>
        <end position="80"/>
    </location>
</feature>
<keyword evidence="4" id="KW-1185">Reference proteome</keyword>
<gene>
    <name evidence="3" type="ORF">GCM10010276_30410</name>
</gene>
<dbReference type="InterPro" id="IPR051927">
    <property type="entry name" value="Zn_Chap_cDPG_Synth"/>
</dbReference>
<accession>A0ABN3LX33</accession>
<organism evidence="3 4">
    <name type="scientific">Streptomyces longisporus</name>
    <dbReference type="NCBI Taxonomy" id="1948"/>
    <lineage>
        <taxon>Bacteria</taxon>
        <taxon>Bacillati</taxon>
        <taxon>Actinomycetota</taxon>
        <taxon>Actinomycetes</taxon>
        <taxon>Kitasatosporales</taxon>
        <taxon>Streptomycetaceae</taxon>
        <taxon>Streptomyces</taxon>
    </lineage>
</organism>
<dbReference type="InterPro" id="IPR027417">
    <property type="entry name" value="P-loop_NTPase"/>
</dbReference>
<reference evidence="3 4" key="1">
    <citation type="journal article" date="2019" name="Int. J. Syst. Evol. Microbiol.">
        <title>The Global Catalogue of Microorganisms (GCM) 10K type strain sequencing project: providing services to taxonomists for standard genome sequencing and annotation.</title>
        <authorList>
            <consortium name="The Broad Institute Genomics Platform"/>
            <consortium name="The Broad Institute Genome Sequencing Center for Infectious Disease"/>
            <person name="Wu L."/>
            <person name="Ma J."/>
        </authorList>
    </citation>
    <scope>NUCLEOTIDE SEQUENCE [LARGE SCALE GENOMIC DNA]</scope>
    <source>
        <strain evidence="3 4">JCM 4395</strain>
    </source>
</reference>
<comment type="caution">
    <text evidence="3">The sequence shown here is derived from an EMBL/GenBank/DDBJ whole genome shotgun (WGS) entry which is preliminary data.</text>
</comment>
<proteinExistence type="predicted"/>
<dbReference type="PANTHER" id="PTHR43603:SF1">
    <property type="entry name" value="ZINC-REGULATED GTPASE METALLOPROTEIN ACTIVATOR 1"/>
    <property type="match status" value="1"/>
</dbReference>
<dbReference type="InterPro" id="IPR003495">
    <property type="entry name" value="CobW/HypB/UreG_nucleotide-bd"/>
</dbReference>
<dbReference type="Proteomes" id="UP001501777">
    <property type="component" value="Unassembled WGS sequence"/>
</dbReference>
<evidence type="ECO:0000313" key="3">
    <source>
        <dbReference type="EMBL" id="GAA2489441.1"/>
    </source>
</evidence>